<reference evidence="2 3" key="1">
    <citation type="submission" date="2022-02" db="EMBL/GenBank/DDBJ databases">
        <title>Genome of Erysipelotrichaceae sp. nov. NSJ-176 isolated from human feces.</title>
        <authorList>
            <person name="Abdugheni R."/>
        </authorList>
    </citation>
    <scope>NUCLEOTIDE SEQUENCE [LARGE SCALE GENOMIC DNA]</scope>
    <source>
        <strain evidence="2 3">NSJ-176</strain>
    </source>
</reference>
<accession>A0ABS9R5E3</accession>
<feature type="transmembrane region" description="Helical" evidence="1">
    <location>
        <begin position="20"/>
        <end position="41"/>
    </location>
</feature>
<keyword evidence="1" id="KW-1133">Transmembrane helix</keyword>
<dbReference type="RefSeq" id="WP_117452756.1">
    <property type="nucleotide sequence ID" value="NZ_JAKVPQ010000004.1"/>
</dbReference>
<feature type="transmembrane region" description="Helical" evidence="1">
    <location>
        <begin position="167"/>
        <end position="187"/>
    </location>
</feature>
<evidence type="ECO:0000313" key="2">
    <source>
        <dbReference type="EMBL" id="MCH4284873.1"/>
    </source>
</evidence>
<evidence type="ECO:0000256" key="1">
    <source>
        <dbReference type="SAM" id="Phobius"/>
    </source>
</evidence>
<feature type="transmembrane region" description="Helical" evidence="1">
    <location>
        <begin position="85"/>
        <end position="107"/>
    </location>
</feature>
<dbReference type="Proteomes" id="UP001202402">
    <property type="component" value="Unassembled WGS sequence"/>
</dbReference>
<keyword evidence="1" id="KW-0472">Membrane</keyword>
<feature type="transmembrane region" description="Helical" evidence="1">
    <location>
        <begin position="47"/>
        <end position="73"/>
    </location>
</feature>
<keyword evidence="3" id="KW-1185">Reference proteome</keyword>
<dbReference type="EMBL" id="JAKVPQ010000004">
    <property type="protein sequence ID" value="MCH4284873.1"/>
    <property type="molecule type" value="Genomic_DNA"/>
</dbReference>
<protein>
    <submittedName>
        <fullName evidence="2">Uncharacterized protein</fullName>
    </submittedName>
</protein>
<feature type="transmembrane region" description="Helical" evidence="1">
    <location>
        <begin position="230"/>
        <end position="254"/>
    </location>
</feature>
<feature type="transmembrane region" description="Helical" evidence="1">
    <location>
        <begin position="119"/>
        <end position="146"/>
    </location>
</feature>
<name>A0ABS9R5E3_9FIRM</name>
<evidence type="ECO:0000313" key="3">
    <source>
        <dbReference type="Proteomes" id="UP001202402"/>
    </source>
</evidence>
<sequence length="265" mass="30672">MIRDFLEMMNNGGKLKKNIVLMILCCIIYALAYQLLSKVLYQQEHVLLIYGFAYILTLLASMIPAFLSLRVLHDKRREKQMNLKICILPFLGIQSILYIIMCVLGYASFSLAMSATTGILAYLVNVLLMLACLFYIPVQLFSFLQMEEERNVVKILKNSLITIWKHYQSVFYSCLIVGLLFIGYRYFMQTMFSMQGGVALFDLPMELLNRWYPFLDSVVYLFHALENASLWLPFLFSVIFGICLCNAYIILLYVNACIHDGEIRV</sequence>
<comment type="caution">
    <text evidence="2">The sequence shown here is derived from an EMBL/GenBank/DDBJ whole genome shotgun (WGS) entry which is preliminary data.</text>
</comment>
<proteinExistence type="predicted"/>
<keyword evidence="1" id="KW-0812">Transmembrane</keyword>
<organism evidence="2 3">
    <name type="scientific">Amedibacillus hominis</name>
    <dbReference type="NCBI Taxonomy" id="2897776"/>
    <lineage>
        <taxon>Bacteria</taxon>
        <taxon>Bacillati</taxon>
        <taxon>Bacillota</taxon>
        <taxon>Erysipelotrichia</taxon>
        <taxon>Erysipelotrichales</taxon>
        <taxon>Erysipelotrichaceae</taxon>
        <taxon>Amedibacillus</taxon>
    </lineage>
</organism>
<gene>
    <name evidence="2" type="ORF">LQE99_06980</name>
</gene>